<evidence type="ECO:0000313" key="7">
    <source>
        <dbReference type="EMBL" id="AMC00022.1"/>
    </source>
</evidence>
<evidence type="ECO:0000313" key="8">
    <source>
        <dbReference type="Proteomes" id="UP000062260"/>
    </source>
</evidence>
<feature type="transmembrane region" description="Helical" evidence="5">
    <location>
        <begin position="6"/>
        <end position="28"/>
    </location>
</feature>
<evidence type="ECO:0000259" key="6">
    <source>
        <dbReference type="Pfam" id="PF04932"/>
    </source>
</evidence>
<dbReference type="Pfam" id="PF04932">
    <property type="entry name" value="Wzy_C"/>
    <property type="match status" value="1"/>
</dbReference>
<evidence type="ECO:0000256" key="3">
    <source>
        <dbReference type="ARBA" id="ARBA00022989"/>
    </source>
</evidence>
<feature type="transmembrane region" description="Helical" evidence="5">
    <location>
        <begin position="91"/>
        <end position="108"/>
    </location>
</feature>
<feature type="transmembrane region" description="Helical" evidence="5">
    <location>
        <begin position="40"/>
        <end position="57"/>
    </location>
</feature>
<gene>
    <name evidence="7" type="ORF">AWM75_01535</name>
</gene>
<feature type="transmembrane region" description="Helical" evidence="5">
    <location>
        <begin position="169"/>
        <end position="185"/>
    </location>
</feature>
<feature type="transmembrane region" description="Helical" evidence="5">
    <location>
        <begin position="191"/>
        <end position="207"/>
    </location>
</feature>
<evidence type="ECO:0000256" key="2">
    <source>
        <dbReference type="ARBA" id="ARBA00022692"/>
    </source>
</evidence>
<organism evidence="7 8">
    <name type="scientific">Aerococcus urinaehominis</name>
    <dbReference type="NCBI Taxonomy" id="128944"/>
    <lineage>
        <taxon>Bacteria</taxon>
        <taxon>Bacillati</taxon>
        <taxon>Bacillota</taxon>
        <taxon>Bacilli</taxon>
        <taxon>Lactobacillales</taxon>
        <taxon>Aerococcaceae</taxon>
        <taxon>Aerococcus</taxon>
    </lineage>
</organism>
<keyword evidence="2 5" id="KW-0812">Transmembrane</keyword>
<evidence type="ECO:0000256" key="5">
    <source>
        <dbReference type="SAM" id="Phobius"/>
    </source>
</evidence>
<sequence>MLLISNFLPFYITILTFIFVIIILVATASLKSDYFNNPNSLTLFIFSLYTGMVAIIYENWLGLFISLAFILAIIFFTYYTEIVHPSYLEEVINISLVAGFFCFIFALLEHQELIYEFDYTWISQTMSKVHADRVEATFFNPNYYAMILEFLIIMGIYKIFKTKKRRKKLTFSFLTLCNLLATLYTGTRTSFLVILAAVFVFFYIIGYKKQAILSVLALTVGLIIAVALGYLPRMLDLAYAFSDRFGIWETSWAAIKSQPFFGRGPLTMLVVFKEFGGKYTQHAHNLILEGLLSYGIIGLIILIPVGLSLIRLLNRMRRYPDLRLRLALFCALITIVVVHGLTDVTIFWIQTAFLLFYTLLPAKNILAEHEDLQATIDEAQIKIK</sequence>
<dbReference type="InterPro" id="IPR007016">
    <property type="entry name" value="O-antigen_ligase-rel_domated"/>
</dbReference>
<name>A0A0X8FMF3_9LACT</name>
<reference evidence="8" key="2">
    <citation type="submission" date="2016-01" db="EMBL/GenBank/DDBJ databases">
        <title>Six Aerococcus type strain genome sequencing and assembly using PacBio and Illumina Hiseq.</title>
        <authorList>
            <person name="Carkaci D."/>
            <person name="Dargis R."/>
            <person name="Nielsen X.C."/>
            <person name="Skovgaard O."/>
            <person name="Fuursted K."/>
            <person name="Christensen J.J."/>
        </authorList>
    </citation>
    <scope>NUCLEOTIDE SEQUENCE [LARGE SCALE GENOMIC DNA]</scope>
    <source>
        <strain evidence="8">CCUG42038B</strain>
    </source>
</reference>
<keyword evidence="3 5" id="KW-1133">Transmembrane helix</keyword>
<dbReference type="PANTHER" id="PTHR37422:SF20">
    <property type="entry name" value="O-ANTIGEN POLYMERASE"/>
    <property type="match status" value="1"/>
</dbReference>
<feature type="transmembrane region" description="Helical" evidence="5">
    <location>
        <begin position="212"/>
        <end position="231"/>
    </location>
</feature>
<feature type="transmembrane region" description="Helical" evidence="5">
    <location>
        <begin position="291"/>
        <end position="310"/>
    </location>
</feature>
<feature type="transmembrane region" description="Helical" evidence="5">
    <location>
        <begin position="322"/>
        <end position="341"/>
    </location>
</feature>
<evidence type="ECO:0000256" key="1">
    <source>
        <dbReference type="ARBA" id="ARBA00004141"/>
    </source>
</evidence>
<reference evidence="7 8" key="1">
    <citation type="journal article" date="2016" name="Genome Announc.">
        <title>Complete Genome Sequences of Aerococcus christensenii CCUG 28831T, Aerococcus sanguinicola CCUG 43001T, Aerococcus urinae CCUG 36881T, Aerococcus urinaeequi CCUG 28094T, Aerococcus urinaehominis CCUG 42038 BT, and Aerococcus viridans CCUG 4311T.</title>
        <authorList>
            <person name="Carkaci D."/>
            <person name="Dargis R."/>
            <person name="Nielsen X.C."/>
            <person name="Skovgaard O."/>
            <person name="Fuursted K."/>
            <person name="Christensen J.J."/>
        </authorList>
    </citation>
    <scope>NUCLEOTIDE SEQUENCE [LARGE SCALE GENOMIC DNA]</scope>
    <source>
        <strain evidence="7 8">CCUG42038B</strain>
    </source>
</reference>
<feature type="domain" description="O-antigen ligase-related" evidence="6">
    <location>
        <begin position="174"/>
        <end position="303"/>
    </location>
</feature>
<dbReference type="Proteomes" id="UP000062260">
    <property type="component" value="Chromosome"/>
</dbReference>
<dbReference type="EMBL" id="CP014163">
    <property type="protein sequence ID" value="AMC00022.1"/>
    <property type="molecule type" value="Genomic_DNA"/>
</dbReference>
<keyword evidence="4 5" id="KW-0472">Membrane</keyword>
<proteinExistence type="predicted"/>
<dbReference type="KEGG" id="auh:AWM75_01535"/>
<dbReference type="AlphaFoldDB" id="A0A0X8FMF3"/>
<evidence type="ECO:0000256" key="4">
    <source>
        <dbReference type="ARBA" id="ARBA00023136"/>
    </source>
</evidence>
<dbReference type="PANTHER" id="PTHR37422">
    <property type="entry name" value="TEICHURONIC ACID BIOSYNTHESIS PROTEIN TUAE"/>
    <property type="match status" value="1"/>
</dbReference>
<dbReference type="InterPro" id="IPR051533">
    <property type="entry name" value="WaaL-like"/>
</dbReference>
<keyword evidence="8" id="KW-1185">Reference proteome</keyword>
<protein>
    <recommendedName>
        <fullName evidence="6">O-antigen ligase-related domain-containing protein</fullName>
    </recommendedName>
</protein>
<feature type="transmembrane region" description="Helical" evidence="5">
    <location>
        <begin position="143"/>
        <end position="160"/>
    </location>
</feature>
<dbReference type="STRING" id="128944.AWM75_01535"/>
<accession>A0A0X8FMF3</accession>
<dbReference type="GO" id="GO:0016020">
    <property type="term" value="C:membrane"/>
    <property type="evidence" value="ECO:0007669"/>
    <property type="project" value="UniProtKB-SubCell"/>
</dbReference>
<comment type="subcellular location">
    <subcellularLocation>
        <location evidence="1">Membrane</location>
        <topology evidence="1">Multi-pass membrane protein</topology>
    </subcellularLocation>
</comment>